<comment type="caution">
    <text evidence="2">The sequence shown here is derived from an EMBL/GenBank/DDBJ whole genome shotgun (WGS) entry which is preliminary data.</text>
</comment>
<dbReference type="Proteomes" id="UP000799444">
    <property type="component" value="Unassembled WGS sequence"/>
</dbReference>
<gene>
    <name evidence="2" type="ORF">EJ04DRAFT_517213</name>
</gene>
<organism evidence="2 3">
    <name type="scientific">Polyplosphaeria fusca</name>
    <dbReference type="NCBI Taxonomy" id="682080"/>
    <lineage>
        <taxon>Eukaryota</taxon>
        <taxon>Fungi</taxon>
        <taxon>Dikarya</taxon>
        <taxon>Ascomycota</taxon>
        <taxon>Pezizomycotina</taxon>
        <taxon>Dothideomycetes</taxon>
        <taxon>Pleosporomycetidae</taxon>
        <taxon>Pleosporales</taxon>
        <taxon>Tetraplosphaeriaceae</taxon>
        <taxon>Polyplosphaeria</taxon>
    </lineage>
</organism>
<sequence length="276" mass="29748">MGEAAGLAISAVALAGLFNNTVDCFEYVQLGRGFGKSFQTSQLKLDNGRLRLSRWGHSLGLGSSMQDEQSLEQRLGSGEDVKQAGNLLGQIQDLFADAEGLAEKYKRRTRPDDSSLALCNPQADLDPLYANLHDKMRQLSIDRQNRTAVRQKVKWALYEEKSFRRLIEDVIGRVNDLVELFPASQAMQKQLCETEVSVIGNGAGTAVLREVVAEQDKALAEALAKAVNATNGPQTANFTGSNNSGFQLGFNSGSISGFNFCGGKSGSTGAHNDAVE</sequence>
<feature type="domain" description="Prion-inhibition and propagation HeLo" evidence="1">
    <location>
        <begin position="6"/>
        <end position="199"/>
    </location>
</feature>
<dbReference type="OrthoDB" id="20872at2759"/>
<evidence type="ECO:0000259" key="1">
    <source>
        <dbReference type="Pfam" id="PF14479"/>
    </source>
</evidence>
<dbReference type="Pfam" id="PF14479">
    <property type="entry name" value="HeLo"/>
    <property type="match status" value="1"/>
</dbReference>
<evidence type="ECO:0000313" key="2">
    <source>
        <dbReference type="EMBL" id="KAF2727509.1"/>
    </source>
</evidence>
<dbReference type="PANTHER" id="PTHR37542">
    <property type="entry name" value="HELO DOMAIN-CONTAINING PROTEIN-RELATED"/>
    <property type="match status" value="1"/>
</dbReference>
<dbReference type="Gene3D" id="1.20.120.1020">
    <property type="entry name" value="Prion-inhibition and propagation, HeLo domain"/>
    <property type="match status" value="1"/>
</dbReference>
<dbReference type="InterPro" id="IPR029498">
    <property type="entry name" value="HeLo_dom"/>
</dbReference>
<proteinExistence type="predicted"/>
<keyword evidence="3" id="KW-1185">Reference proteome</keyword>
<protein>
    <recommendedName>
        <fullName evidence="1">Prion-inhibition and propagation HeLo domain-containing protein</fullName>
    </recommendedName>
</protein>
<evidence type="ECO:0000313" key="3">
    <source>
        <dbReference type="Proteomes" id="UP000799444"/>
    </source>
</evidence>
<accession>A0A9P4QJB2</accession>
<dbReference type="InterPro" id="IPR038305">
    <property type="entry name" value="HeLo_sf"/>
</dbReference>
<dbReference type="PANTHER" id="PTHR37542:SF3">
    <property type="entry name" value="PRION-INHIBITION AND PROPAGATION HELO DOMAIN-CONTAINING PROTEIN"/>
    <property type="match status" value="1"/>
</dbReference>
<reference evidence="2" key="1">
    <citation type="journal article" date="2020" name="Stud. Mycol.">
        <title>101 Dothideomycetes genomes: a test case for predicting lifestyles and emergence of pathogens.</title>
        <authorList>
            <person name="Haridas S."/>
            <person name="Albert R."/>
            <person name="Binder M."/>
            <person name="Bloem J."/>
            <person name="Labutti K."/>
            <person name="Salamov A."/>
            <person name="Andreopoulos B."/>
            <person name="Baker S."/>
            <person name="Barry K."/>
            <person name="Bills G."/>
            <person name="Bluhm B."/>
            <person name="Cannon C."/>
            <person name="Castanera R."/>
            <person name="Culley D."/>
            <person name="Daum C."/>
            <person name="Ezra D."/>
            <person name="Gonzalez J."/>
            <person name="Henrissat B."/>
            <person name="Kuo A."/>
            <person name="Liang C."/>
            <person name="Lipzen A."/>
            <person name="Lutzoni F."/>
            <person name="Magnuson J."/>
            <person name="Mondo S."/>
            <person name="Nolan M."/>
            <person name="Ohm R."/>
            <person name="Pangilinan J."/>
            <person name="Park H.-J."/>
            <person name="Ramirez L."/>
            <person name="Alfaro M."/>
            <person name="Sun H."/>
            <person name="Tritt A."/>
            <person name="Yoshinaga Y."/>
            <person name="Zwiers L.-H."/>
            <person name="Turgeon B."/>
            <person name="Goodwin S."/>
            <person name="Spatafora J."/>
            <person name="Crous P."/>
            <person name="Grigoriev I."/>
        </authorList>
    </citation>
    <scope>NUCLEOTIDE SEQUENCE</scope>
    <source>
        <strain evidence="2">CBS 125425</strain>
    </source>
</reference>
<dbReference type="AlphaFoldDB" id="A0A9P4QJB2"/>
<dbReference type="EMBL" id="ML996328">
    <property type="protein sequence ID" value="KAF2727509.1"/>
    <property type="molecule type" value="Genomic_DNA"/>
</dbReference>
<name>A0A9P4QJB2_9PLEO</name>